<organism evidence="5 6">
    <name type="scientific">Kutzneria buriramensis</name>
    <dbReference type="NCBI Taxonomy" id="1045776"/>
    <lineage>
        <taxon>Bacteria</taxon>
        <taxon>Bacillati</taxon>
        <taxon>Actinomycetota</taxon>
        <taxon>Actinomycetes</taxon>
        <taxon>Pseudonocardiales</taxon>
        <taxon>Pseudonocardiaceae</taxon>
        <taxon>Kutzneria</taxon>
    </lineage>
</organism>
<evidence type="ECO:0000256" key="3">
    <source>
        <dbReference type="ARBA" id="ARBA00022729"/>
    </source>
</evidence>
<name>A0A3E0H871_9PSEU</name>
<dbReference type="PANTHER" id="PTHR30061:SF50">
    <property type="entry name" value="MALTOSE_MALTODEXTRIN-BINDING PERIPLASMIC PROTEIN"/>
    <property type="match status" value="1"/>
</dbReference>
<feature type="signal peptide" evidence="4">
    <location>
        <begin position="1"/>
        <end position="31"/>
    </location>
</feature>
<keyword evidence="3 4" id="KW-0732">Signal</keyword>
<accession>A0A3E0H871</accession>
<comment type="caution">
    <text evidence="5">The sequence shown here is derived from an EMBL/GenBank/DDBJ whole genome shotgun (WGS) entry which is preliminary data.</text>
</comment>
<keyword evidence="5" id="KW-0762">Sugar transport</keyword>
<dbReference type="SUPFAM" id="SSF53850">
    <property type="entry name" value="Periplasmic binding protein-like II"/>
    <property type="match status" value="1"/>
</dbReference>
<proteinExistence type="inferred from homology"/>
<dbReference type="Pfam" id="PF01547">
    <property type="entry name" value="SBP_bac_1"/>
    <property type="match status" value="1"/>
</dbReference>
<keyword evidence="6" id="KW-1185">Reference proteome</keyword>
<dbReference type="AlphaFoldDB" id="A0A3E0H871"/>
<dbReference type="PROSITE" id="PS51257">
    <property type="entry name" value="PROKAR_LIPOPROTEIN"/>
    <property type="match status" value="1"/>
</dbReference>
<dbReference type="InterPro" id="IPR006311">
    <property type="entry name" value="TAT_signal"/>
</dbReference>
<evidence type="ECO:0000256" key="2">
    <source>
        <dbReference type="ARBA" id="ARBA00022448"/>
    </source>
</evidence>
<reference evidence="5 6" key="1">
    <citation type="submission" date="2018-08" db="EMBL/GenBank/DDBJ databases">
        <title>Genomic Encyclopedia of Archaeal and Bacterial Type Strains, Phase II (KMG-II): from individual species to whole genera.</title>
        <authorList>
            <person name="Goeker M."/>
        </authorList>
    </citation>
    <scope>NUCLEOTIDE SEQUENCE [LARGE SCALE GENOMIC DNA]</scope>
    <source>
        <strain evidence="5 6">DSM 45791</strain>
    </source>
</reference>
<dbReference type="CDD" id="cd13585">
    <property type="entry name" value="PBP2_TMBP_like"/>
    <property type="match status" value="1"/>
</dbReference>
<evidence type="ECO:0000313" key="6">
    <source>
        <dbReference type="Proteomes" id="UP000256269"/>
    </source>
</evidence>
<protein>
    <submittedName>
        <fullName evidence="5">Multiple sugar transport system substrate-binding protein</fullName>
    </submittedName>
</protein>
<feature type="chain" id="PRO_5017564332" evidence="4">
    <location>
        <begin position="32"/>
        <end position="418"/>
    </location>
</feature>
<comment type="similarity">
    <text evidence="1">Belongs to the bacterial solute-binding protein 1 family.</text>
</comment>
<dbReference type="InterPro" id="IPR006059">
    <property type="entry name" value="SBP"/>
</dbReference>
<keyword evidence="2" id="KW-0813">Transport</keyword>
<evidence type="ECO:0000313" key="5">
    <source>
        <dbReference type="EMBL" id="REH39477.1"/>
    </source>
</evidence>
<dbReference type="GO" id="GO:0015768">
    <property type="term" value="P:maltose transport"/>
    <property type="evidence" value="ECO:0007669"/>
    <property type="project" value="TreeGrafter"/>
</dbReference>
<dbReference type="Gene3D" id="3.40.190.10">
    <property type="entry name" value="Periplasmic binding protein-like II"/>
    <property type="match status" value="2"/>
</dbReference>
<gene>
    <name evidence="5" type="ORF">BCF44_113332</name>
</gene>
<dbReference type="PROSITE" id="PS51318">
    <property type="entry name" value="TAT"/>
    <property type="match status" value="1"/>
</dbReference>
<evidence type="ECO:0000256" key="1">
    <source>
        <dbReference type="ARBA" id="ARBA00008520"/>
    </source>
</evidence>
<dbReference type="GO" id="GO:0042956">
    <property type="term" value="P:maltodextrin transmembrane transport"/>
    <property type="evidence" value="ECO:0007669"/>
    <property type="project" value="TreeGrafter"/>
</dbReference>
<sequence>MRMQRRRFRAALGLALAAALMAAGGCGSSDAGGSGGKTVLTEWDYFGYSPASDSAMKLLISKFELSHPNVTIQRTTIGFADFRTKLLQAAATGSYPDIAAIDNSDVSAFANQGVLTDVSDKMQSWPELKNYFDAVVQSVKVGPRFYGVPFRNNTTALWYDKDLLTQAGIAGPPTTWEELRDDARKLTTDKHAGFCFAAAPTEEGTFTFLPFLWQAGGDINTIDQHPTVDALNFVNTLVNVDKSAPKSVLQWGQSDVGEQFGSGLCAMMVDGPWVLGSVQSAKFAWDVAPWPAGPKGTASPLGGEVWTIGKNTEHADAAWDAVSWLADPADNPKEINESLGNIPNRTNTVDDPAANWNPIVKTFAAQMATAHPRGIYGDKYTQISQAIWTMEQAVLAGTKNATDAAADGSKQIKALVGG</sequence>
<dbReference type="GO" id="GO:0055052">
    <property type="term" value="C:ATP-binding cassette (ABC) transporter complex, substrate-binding subunit-containing"/>
    <property type="evidence" value="ECO:0007669"/>
    <property type="project" value="TreeGrafter"/>
</dbReference>
<dbReference type="GO" id="GO:1901982">
    <property type="term" value="F:maltose binding"/>
    <property type="evidence" value="ECO:0007669"/>
    <property type="project" value="TreeGrafter"/>
</dbReference>
<evidence type="ECO:0000256" key="4">
    <source>
        <dbReference type="SAM" id="SignalP"/>
    </source>
</evidence>
<dbReference type="OrthoDB" id="9780991at2"/>
<dbReference type="Proteomes" id="UP000256269">
    <property type="component" value="Unassembled WGS sequence"/>
</dbReference>
<dbReference type="EMBL" id="QUNO01000013">
    <property type="protein sequence ID" value="REH39477.1"/>
    <property type="molecule type" value="Genomic_DNA"/>
</dbReference>
<dbReference type="PANTHER" id="PTHR30061">
    <property type="entry name" value="MALTOSE-BINDING PERIPLASMIC PROTEIN"/>
    <property type="match status" value="1"/>
</dbReference>